<dbReference type="EMBL" id="LDAU01000098">
    <property type="protein sequence ID" value="KRX06230.1"/>
    <property type="molecule type" value="Genomic_DNA"/>
</dbReference>
<proteinExistence type="predicted"/>
<gene>
    <name evidence="2" type="ORF">PPERSA_06112</name>
</gene>
<evidence type="ECO:0000313" key="2">
    <source>
        <dbReference type="EMBL" id="KRX06230.1"/>
    </source>
</evidence>
<feature type="chain" id="PRO_5006867611" evidence="1">
    <location>
        <begin position="17"/>
        <end position="110"/>
    </location>
</feature>
<evidence type="ECO:0000313" key="3">
    <source>
        <dbReference type="Proteomes" id="UP000054937"/>
    </source>
</evidence>
<dbReference type="InParanoid" id="A0A0V0QVK1"/>
<reference evidence="2 3" key="1">
    <citation type="journal article" date="2015" name="Sci. Rep.">
        <title>Genome of the facultative scuticociliatosis pathogen Pseudocohnilembus persalinus provides insight into its virulence through horizontal gene transfer.</title>
        <authorList>
            <person name="Xiong J."/>
            <person name="Wang G."/>
            <person name="Cheng J."/>
            <person name="Tian M."/>
            <person name="Pan X."/>
            <person name="Warren A."/>
            <person name="Jiang C."/>
            <person name="Yuan D."/>
            <person name="Miao W."/>
        </authorList>
    </citation>
    <scope>NUCLEOTIDE SEQUENCE [LARGE SCALE GENOMIC DNA]</scope>
    <source>
        <strain evidence="2">36N120E</strain>
    </source>
</reference>
<feature type="signal peptide" evidence="1">
    <location>
        <begin position="1"/>
        <end position="16"/>
    </location>
</feature>
<name>A0A0V0QVK1_PSEPJ</name>
<protein>
    <submittedName>
        <fullName evidence="2">Uncharacterized protein</fullName>
    </submittedName>
</protein>
<dbReference type="Proteomes" id="UP000054937">
    <property type="component" value="Unassembled WGS sequence"/>
</dbReference>
<dbReference type="AlphaFoldDB" id="A0A0V0QVK1"/>
<keyword evidence="3" id="KW-1185">Reference proteome</keyword>
<sequence>MFLNAIFLILDANLLGFHLYLKQKGLSTYDYIINKRIEVSNKKGRPKSPMRQKQNNTVVDICCGNKKTHKRNKISQIHAIPSEADSQRSQYQQYQLRITQKQKDNLIVIK</sequence>
<keyword evidence="1" id="KW-0732">Signal</keyword>
<accession>A0A0V0QVK1</accession>
<comment type="caution">
    <text evidence="2">The sequence shown here is derived from an EMBL/GenBank/DDBJ whole genome shotgun (WGS) entry which is preliminary data.</text>
</comment>
<organism evidence="2 3">
    <name type="scientific">Pseudocohnilembus persalinus</name>
    <name type="common">Ciliate</name>
    <dbReference type="NCBI Taxonomy" id="266149"/>
    <lineage>
        <taxon>Eukaryota</taxon>
        <taxon>Sar</taxon>
        <taxon>Alveolata</taxon>
        <taxon>Ciliophora</taxon>
        <taxon>Intramacronucleata</taxon>
        <taxon>Oligohymenophorea</taxon>
        <taxon>Scuticociliatia</taxon>
        <taxon>Philasterida</taxon>
        <taxon>Pseudocohnilembidae</taxon>
        <taxon>Pseudocohnilembus</taxon>
    </lineage>
</organism>
<evidence type="ECO:0000256" key="1">
    <source>
        <dbReference type="SAM" id="SignalP"/>
    </source>
</evidence>